<evidence type="ECO:0000313" key="4">
    <source>
        <dbReference type="EMBL" id="EEU35796.1"/>
    </source>
</evidence>
<keyword evidence="5" id="KW-1185">Reference proteome</keyword>
<organism evidence="4 5">
    <name type="scientific">Fusarium vanettenii (strain ATCC MYA-4622 / CBS 123669 / FGSC 9596 / NRRL 45880 / 77-13-4)</name>
    <name type="common">Fusarium solani subsp. pisi</name>
    <dbReference type="NCBI Taxonomy" id="660122"/>
    <lineage>
        <taxon>Eukaryota</taxon>
        <taxon>Fungi</taxon>
        <taxon>Dikarya</taxon>
        <taxon>Ascomycota</taxon>
        <taxon>Pezizomycotina</taxon>
        <taxon>Sordariomycetes</taxon>
        <taxon>Hypocreomycetidae</taxon>
        <taxon>Hypocreales</taxon>
        <taxon>Nectriaceae</taxon>
        <taxon>Fusarium</taxon>
        <taxon>Fusarium solani species complex</taxon>
        <taxon>Fusarium vanettenii</taxon>
    </lineage>
</organism>
<keyword evidence="3" id="KW-0503">Monooxygenase</keyword>
<dbReference type="AlphaFoldDB" id="C7ZJM3"/>
<dbReference type="PANTHER" id="PTHR13789:SF172">
    <property type="entry name" value="HYDROXYLASE, PUTATIVE (AFU_ORTHOLOGUE AFUA_1G12410)-RELATED"/>
    <property type="match status" value="1"/>
</dbReference>
<dbReference type="GeneID" id="9676313"/>
<dbReference type="KEGG" id="nhe:NECHADRAFT_44298"/>
<dbReference type="Proteomes" id="UP000005206">
    <property type="component" value="Chromosome 7"/>
</dbReference>
<dbReference type="Gene3D" id="3.50.50.60">
    <property type="entry name" value="FAD/NAD(P)-binding domain"/>
    <property type="match status" value="1"/>
</dbReference>
<dbReference type="eggNOG" id="KOG2614">
    <property type="taxonomic scope" value="Eukaryota"/>
</dbReference>
<dbReference type="Pfam" id="PF13450">
    <property type="entry name" value="NAD_binding_8"/>
    <property type="match status" value="1"/>
</dbReference>
<sequence length="290" mass="31780">MGSTALPGWRQLSVGVIGGGIGGMSVAVALRCAGHDVTIYERAEFVGEVAASVSCAANGTRWLKEWKVDVSKGDPVILKRLIDHDWNTGELVSVYYLTDFKERWEYVFNMFHRQYMHTMLKETALEEGGEGVPATLLVNHKCVDIDLDHGKINFDHGAVAQHDFIVAADGAGSTVRGILSIVPHKKPCDSTCLYANVTREAVDRLGIINFALNSSLEYWGGQEGKWDRVILSSCNGGNLLSYYCVSPREKGDYQNQSCGGADLSVDELLAPCLDLVFSILELLLCQITNF</sequence>
<name>C7ZJM3_FUSV7</name>
<reference evidence="4 5" key="1">
    <citation type="journal article" date="2009" name="PLoS Genet.">
        <title>The genome of Nectria haematococca: contribution of supernumerary chromosomes to gene expansion.</title>
        <authorList>
            <person name="Coleman J.J."/>
            <person name="Rounsley S.D."/>
            <person name="Rodriguez-Carres M."/>
            <person name="Kuo A."/>
            <person name="Wasmann C.C."/>
            <person name="Grimwood J."/>
            <person name="Schmutz J."/>
            <person name="Taga M."/>
            <person name="White G.J."/>
            <person name="Zhou S."/>
            <person name="Schwartz D.C."/>
            <person name="Freitag M."/>
            <person name="Ma L.J."/>
            <person name="Danchin E.G."/>
            <person name="Henrissat B."/>
            <person name="Coutinho P.M."/>
            <person name="Nelson D.R."/>
            <person name="Straney D."/>
            <person name="Napoli C.A."/>
            <person name="Barker B.M."/>
            <person name="Gribskov M."/>
            <person name="Rep M."/>
            <person name="Kroken S."/>
            <person name="Molnar I."/>
            <person name="Rensing C."/>
            <person name="Kennell J.C."/>
            <person name="Zamora J."/>
            <person name="Farman M.L."/>
            <person name="Selker E.U."/>
            <person name="Salamov A."/>
            <person name="Shapiro H."/>
            <person name="Pangilinan J."/>
            <person name="Lindquist E."/>
            <person name="Lamers C."/>
            <person name="Grigoriev I.V."/>
            <person name="Geiser D.M."/>
            <person name="Covert S.F."/>
            <person name="Temporini E."/>
            <person name="Vanetten H.D."/>
        </authorList>
    </citation>
    <scope>NUCLEOTIDE SEQUENCE [LARGE SCALE GENOMIC DNA]</scope>
    <source>
        <strain evidence="5">ATCC MYA-4622 / CBS 123669 / FGSC 9596 / NRRL 45880 / 77-13-4</strain>
    </source>
</reference>
<dbReference type="InParanoid" id="C7ZJM3"/>
<dbReference type="Gene3D" id="3.30.9.10">
    <property type="entry name" value="D-Amino Acid Oxidase, subunit A, domain 2"/>
    <property type="match status" value="1"/>
</dbReference>
<dbReference type="STRING" id="660122.C7ZJM3"/>
<dbReference type="VEuPathDB" id="FungiDB:NECHADRAFT_44298"/>
<protein>
    <recommendedName>
        <fullName evidence="6">FAD-binding domain-containing protein</fullName>
    </recommendedName>
</protein>
<accession>C7ZJM3</accession>
<dbReference type="InterPro" id="IPR050493">
    <property type="entry name" value="FAD-dep_Monooxygenase_BioMet"/>
</dbReference>
<dbReference type="SUPFAM" id="SSF51905">
    <property type="entry name" value="FAD/NAD(P)-binding domain"/>
    <property type="match status" value="1"/>
</dbReference>
<dbReference type="GO" id="GO:0004497">
    <property type="term" value="F:monooxygenase activity"/>
    <property type="evidence" value="ECO:0007669"/>
    <property type="project" value="UniProtKB-KW"/>
</dbReference>
<dbReference type="HOGENOM" id="CLU_009665_19_0_1"/>
<comment type="similarity">
    <text evidence="1">Belongs to the paxM FAD-dependent monooxygenase family.</text>
</comment>
<evidence type="ECO:0000256" key="2">
    <source>
        <dbReference type="ARBA" id="ARBA00023002"/>
    </source>
</evidence>
<dbReference type="RefSeq" id="XP_003041509.1">
    <property type="nucleotide sequence ID" value="XM_003041463.1"/>
</dbReference>
<dbReference type="EMBL" id="GG698935">
    <property type="protein sequence ID" value="EEU35796.1"/>
    <property type="molecule type" value="Genomic_DNA"/>
</dbReference>
<dbReference type="OrthoDB" id="1047367at2759"/>
<evidence type="ECO:0000256" key="3">
    <source>
        <dbReference type="ARBA" id="ARBA00023033"/>
    </source>
</evidence>
<evidence type="ECO:0008006" key="6">
    <source>
        <dbReference type="Google" id="ProtNLM"/>
    </source>
</evidence>
<evidence type="ECO:0000256" key="1">
    <source>
        <dbReference type="ARBA" id="ARBA00007992"/>
    </source>
</evidence>
<evidence type="ECO:0000313" key="5">
    <source>
        <dbReference type="Proteomes" id="UP000005206"/>
    </source>
</evidence>
<proteinExistence type="inferred from homology"/>
<dbReference type="PRINTS" id="PR00420">
    <property type="entry name" value="RNGMNOXGNASE"/>
</dbReference>
<gene>
    <name evidence="4" type="ORF">NECHADRAFT_44298</name>
</gene>
<dbReference type="InterPro" id="IPR036188">
    <property type="entry name" value="FAD/NAD-bd_sf"/>
</dbReference>
<dbReference type="PANTHER" id="PTHR13789">
    <property type="entry name" value="MONOOXYGENASE"/>
    <property type="match status" value="1"/>
</dbReference>
<keyword evidence="2" id="KW-0560">Oxidoreductase</keyword>